<keyword evidence="2" id="KW-1133">Transmembrane helix</keyword>
<keyword evidence="2" id="KW-0812">Transmembrane</keyword>
<protein>
    <submittedName>
        <fullName evidence="3">Uncharacterized protein</fullName>
    </submittedName>
</protein>
<organism evidence="3 4">
    <name type="scientific">Actinomycetospora atypica</name>
    <dbReference type="NCBI Taxonomy" id="1290095"/>
    <lineage>
        <taxon>Bacteria</taxon>
        <taxon>Bacillati</taxon>
        <taxon>Actinomycetota</taxon>
        <taxon>Actinomycetes</taxon>
        <taxon>Pseudonocardiales</taxon>
        <taxon>Pseudonocardiaceae</taxon>
        <taxon>Actinomycetospora</taxon>
    </lineage>
</organism>
<keyword evidence="2" id="KW-0472">Membrane</keyword>
<keyword evidence="4" id="KW-1185">Reference proteome</keyword>
<reference evidence="4" key="1">
    <citation type="journal article" date="2019" name="Int. J. Syst. Evol. Microbiol.">
        <title>The Global Catalogue of Microorganisms (GCM) 10K type strain sequencing project: providing services to taxonomists for standard genome sequencing and annotation.</title>
        <authorList>
            <consortium name="The Broad Institute Genomics Platform"/>
            <consortium name="The Broad Institute Genome Sequencing Center for Infectious Disease"/>
            <person name="Wu L."/>
            <person name="Ma J."/>
        </authorList>
    </citation>
    <scope>NUCLEOTIDE SEQUENCE [LARGE SCALE GENOMIC DNA]</scope>
    <source>
        <strain evidence="4">CGMCC 4.7093</strain>
    </source>
</reference>
<evidence type="ECO:0000313" key="3">
    <source>
        <dbReference type="EMBL" id="MFC5063517.1"/>
    </source>
</evidence>
<comment type="caution">
    <text evidence="3">The sequence shown here is derived from an EMBL/GenBank/DDBJ whole genome shotgun (WGS) entry which is preliminary data.</text>
</comment>
<sequence length="203" mass="22532">MASTGTDVSGRPESTEETGVDVVRDTSRVETNLGLATTRRGRLAVSAFLIVLLGTVLVANMPKSVVKASIAPWTQPVLVGLGFEQNWGVFSPDPRMDTSEVIARVRYVDGGTMDRTIEADPWIGEYRDYRWRKYEEQLWASRDGTRAFLPYARWLTSDDTAAGRHVREVEIIRRTRPSLPPGPGPDYGPWQDLVLGKVTGAAR</sequence>
<evidence type="ECO:0000256" key="2">
    <source>
        <dbReference type="SAM" id="Phobius"/>
    </source>
</evidence>
<dbReference type="Proteomes" id="UP001595947">
    <property type="component" value="Unassembled WGS sequence"/>
</dbReference>
<evidence type="ECO:0000313" key="4">
    <source>
        <dbReference type="Proteomes" id="UP001595947"/>
    </source>
</evidence>
<dbReference type="RefSeq" id="WP_378036863.1">
    <property type="nucleotide sequence ID" value="NZ_JBHSIV010000014.1"/>
</dbReference>
<evidence type="ECO:0000256" key="1">
    <source>
        <dbReference type="SAM" id="MobiDB-lite"/>
    </source>
</evidence>
<gene>
    <name evidence="3" type="ORF">ACFPBZ_14950</name>
</gene>
<feature type="region of interest" description="Disordered" evidence="1">
    <location>
        <begin position="1"/>
        <end position="20"/>
    </location>
</feature>
<feature type="transmembrane region" description="Helical" evidence="2">
    <location>
        <begin position="43"/>
        <end position="61"/>
    </location>
</feature>
<proteinExistence type="predicted"/>
<dbReference type="EMBL" id="JBHSIV010000014">
    <property type="protein sequence ID" value="MFC5063517.1"/>
    <property type="molecule type" value="Genomic_DNA"/>
</dbReference>
<name>A0ABV9YP72_9PSEU</name>
<accession>A0ABV9YP72</accession>